<feature type="region of interest" description="Disordered" evidence="2">
    <location>
        <begin position="603"/>
        <end position="639"/>
    </location>
</feature>
<evidence type="ECO:0000256" key="1">
    <source>
        <dbReference type="SAM" id="Coils"/>
    </source>
</evidence>
<dbReference type="GO" id="GO:0051026">
    <property type="term" value="P:chiasma assembly"/>
    <property type="evidence" value="ECO:0007669"/>
    <property type="project" value="TreeGrafter"/>
</dbReference>
<dbReference type="Ensembl" id="ENSPKIT00000035381.1">
    <property type="protein sequence ID" value="ENSPKIP00000018553.1"/>
    <property type="gene ID" value="ENSPKIG00000004078.1"/>
</dbReference>
<evidence type="ECO:0000313" key="3">
    <source>
        <dbReference type="Ensembl" id="ENSPKIP00000018553.1"/>
    </source>
</evidence>
<dbReference type="Pfam" id="PF05483">
    <property type="entry name" value="SCP-1"/>
    <property type="match status" value="1"/>
</dbReference>
<protein>
    <submittedName>
        <fullName evidence="3">Synaptonemal complex protein 1</fullName>
    </submittedName>
</protein>
<dbReference type="STRING" id="1676925.ENSPKIP00000018553"/>
<sequence length="763" mass="88611">MTKITNSKRYLKTCRISKRTAFSYKKQQVWIDHFLFHMLSCAYYRQCCVYIYIYIYKFTGQQYEKLQISKQDHELLLEKLQEIEESQKDIEGKRQSLETALQKKEMEYMKIVTEKDSTLDELYKIKDEQKGKLLQIQTTAQELQESLKSEMQRTKDLEEELKIKTSELGETVQHKIAKENEIKILREDMDAMSKSLIILEEKLQTEATKVSQLDMDLMSKNSEISELLNKAYVTSVEKEFSENSLNNLQEELRNLKEITQKSETKLCEMAEKLHVAQSNELKLAEENNQLKKNIEQNEYKEVMAIFNKLQLQNERITEQAEGASPEKENNAEETTEKEIERLKEENDQLRDVLEPLKLRVEEQDEKMMAMQENYEECLNSSKLKTENKTKAYNECLKANNSLKKQLATEREKCNKLDTEVNEIKEQFKNIQSLNNEKLTKLQAEMKMNAVTESDLYKKVEKLNLETQEAVRIKEETEIKCQHKISDMVALMEKHKNQYDKMIEEKYAELDNRRLKEAEANASYTSLVLELSETKIENSNLKQQLENEVREMDELKQEITDLNLKMKSVQEDVKEKTPQHNIKEICCSTSQKTQSSLRFMRKSALSTKKTENGTDITDSSLGPSKNIMKTPPNKESGTENLKTQCCISLKKAKTTPRIKSYRIRTPPSTGKSVPWIKTVLEFDSTSDSSEQQDLLSFLVEGEPNVRKTGDYGIPMHHLKSPTVSKSPGVALKLAAVKRMRDAGWTAVTSADMKKKKKASEKIFA</sequence>
<dbReference type="GO" id="GO:0003690">
    <property type="term" value="F:double-stranded DNA binding"/>
    <property type="evidence" value="ECO:0007669"/>
    <property type="project" value="TreeGrafter"/>
</dbReference>
<evidence type="ECO:0000256" key="2">
    <source>
        <dbReference type="SAM" id="MobiDB-lite"/>
    </source>
</evidence>
<reference evidence="3" key="2">
    <citation type="submission" date="2025-09" db="UniProtKB">
        <authorList>
            <consortium name="Ensembl"/>
        </authorList>
    </citation>
    <scope>IDENTIFICATION</scope>
</reference>
<dbReference type="GO" id="GO:0001673">
    <property type="term" value="C:male germ cell nucleus"/>
    <property type="evidence" value="ECO:0007669"/>
    <property type="project" value="TreeGrafter"/>
</dbReference>
<feature type="coiled-coil region" evidence="1">
    <location>
        <begin position="530"/>
        <end position="571"/>
    </location>
</feature>
<reference evidence="3" key="1">
    <citation type="submission" date="2025-08" db="UniProtKB">
        <authorList>
            <consortium name="Ensembl"/>
        </authorList>
    </citation>
    <scope>IDENTIFICATION</scope>
</reference>
<feature type="coiled-coil region" evidence="1">
    <location>
        <begin position="63"/>
        <end position="202"/>
    </location>
</feature>
<proteinExistence type="predicted"/>
<name>A0A3B3RJQ5_9TELE</name>
<evidence type="ECO:0000313" key="4">
    <source>
        <dbReference type="Proteomes" id="UP000261540"/>
    </source>
</evidence>
<dbReference type="GO" id="GO:0007141">
    <property type="term" value="P:male meiosis I"/>
    <property type="evidence" value="ECO:0007669"/>
    <property type="project" value="Ensembl"/>
</dbReference>
<dbReference type="PANTHER" id="PTHR46918:SF1">
    <property type="entry name" value="SYNAPTONEMAL COMPLEX PROTEIN 1"/>
    <property type="match status" value="1"/>
</dbReference>
<dbReference type="Proteomes" id="UP000261540">
    <property type="component" value="Unplaced"/>
</dbReference>
<feature type="region of interest" description="Disordered" evidence="2">
    <location>
        <begin position="318"/>
        <end position="337"/>
    </location>
</feature>
<keyword evidence="4" id="KW-1185">Reference proteome</keyword>
<feature type="coiled-coil region" evidence="1">
    <location>
        <begin position="238"/>
        <end position="287"/>
    </location>
</feature>
<dbReference type="GeneTree" id="ENSGT00390000003368"/>
<dbReference type="AlphaFoldDB" id="A0A3B3RJQ5"/>
<dbReference type="GO" id="GO:0051598">
    <property type="term" value="P:meiotic recombination checkpoint signaling"/>
    <property type="evidence" value="ECO:0007669"/>
    <property type="project" value="Ensembl"/>
</dbReference>
<feature type="compositionally biased region" description="Polar residues" evidence="2">
    <location>
        <begin position="612"/>
        <end position="622"/>
    </location>
</feature>
<dbReference type="InterPro" id="IPR008827">
    <property type="entry name" value="SYCP1"/>
</dbReference>
<accession>A0A3B3RJQ5</accession>
<organism evidence="3 4">
    <name type="scientific">Paramormyrops kingsleyae</name>
    <dbReference type="NCBI Taxonomy" id="1676925"/>
    <lineage>
        <taxon>Eukaryota</taxon>
        <taxon>Metazoa</taxon>
        <taxon>Chordata</taxon>
        <taxon>Craniata</taxon>
        <taxon>Vertebrata</taxon>
        <taxon>Euteleostomi</taxon>
        <taxon>Actinopterygii</taxon>
        <taxon>Neopterygii</taxon>
        <taxon>Teleostei</taxon>
        <taxon>Osteoglossocephala</taxon>
        <taxon>Osteoglossomorpha</taxon>
        <taxon>Osteoglossiformes</taxon>
        <taxon>Mormyridae</taxon>
        <taxon>Paramormyrops</taxon>
    </lineage>
</organism>
<dbReference type="PANTHER" id="PTHR46918">
    <property type="entry name" value="SYNAPTONEMAL COMPLEX PROTEIN 1"/>
    <property type="match status" value="1"/>
</dbReference>
<feature type="compositionally biased region" description="Basic and acidic residues" evidence="2">
    <location>
        <begin position="324"/>
        <end position="337"/>
    </location>
</feature>
<dbReference type="GO" id="GO:0000801">
    <property type="term" value="C:central element"/>
    <property type="evidence" value="ECO:0007669"/>
    <property type="project" value="TreeGrafter"/>
</dbReference>
<dbReference type="GO" id="GO:0051878">
    <property type="term" value="P:lateral element assembly"/>
    <property type="evidence" value="ECO:0007669"/>
    <property type="project" value="TreeGrafter"/>
</dbReference>
<keyword evidence="1" id="KW-0175">Coiled coil</keyword>
<dbReference type="GO" id="GO:0000711">
    <property type="term" value="P:meiotic DNA repair synthesis"/>
    <property type="evidence" value="ECO:0007669"/>
    <property type="project" value="TreeGrafter"/>
</dbReference>
<dbReference type="GO" id="GO:0000802">
    <property type="term" value="C:transverse filament"/>
    <property type="evidence" value="ECO:0007669"/>
    <property type="project" value="TreeGrafter"/>
</dbReference>